<evidence type="ECO:0000256" key="1">
    <source>
        <dbReference type="SAM" id="MobiDB-lite"/>
    </source>
</evidence>
<name>A0A974D6R4_XENLA</name>
<gene>
    <name evidence="2" type="ORF">XELAEV_18020204mg</name>
</gene>
<dbReference type="EMBL" id="CM004471">
    <property type="protein sequence ID" value="OCT86519.1"/>
    <property type="molecule type" value="Genomic_DNA"/>
</dbReference>
<sequence length="274" mass="30433">MSRSPSGARSVSRTPPRARRGSPRRRTQRLPSSEEEMEAPLTASERRQEEEEVPPQTLRPDSGSDQDDAAQQPQEEGEAEDPDRAPEAQEHRAESRTQSPAVIPVVPPRHKSNFITNNPFLYLFVCRAAATAAAAEIGGPPQEERWRLGDQPAAQPGLVDAMMAAMQPMLDQQRRQELWMRRWMAQIHTDIRETQVTIHRGFQDLVAAMAAQPHRPGGSAEGEVPCPPTAPPPPPEAPQHRRERGHGRGHGPVRGDKLLPNTFTWPKNVTCKGQ</sequence>
<dbReference type="PANTHER" id="PTHR23098">
    <property type="entry name" value="AGAP001331-PA-RELATED"/>
    <property type="match status" value="1"/>
</dbReference>
<accession>A0A974D6R4</accession>
<feature type="compositionally biased region" description="Basic and acidic residues" evidence="1">
    <location>
        <begin position="82"/>
        <end position="95"/>
    </location>
</feature>
<dbReference type="Proteomes" id="UP000694892">
    <property type="component" value="Chromosome 3S"/>
</dbReference>
<organism evidence="2 3">
    <name type="scientific">Xenopus laevis</name>
    <name type="common">African clawed frog</name>
    <dbReference type="NCBI Taxonomy" id="8355"/>
    <lineage>
        <taxon>Eukaryota</taxon>
        <taxon>Metazoa</taxon>
        <taxon>Chordata</taxon>
        <taxon>Craniata</taxon>
        <taxon>Vertebrata</taxon>
        <taxon>Euteleostomi</taxon>
        <taxon>Amphibia</taxon>
        <taxon>Batrachia</taxon>
        <taxon>Anura</taxon>
        <taxon>Pipoidea</taxon>
        <taxon>Pipidae</taxon>
        <taxon>Xenopodinae</taxon>
        <taxon>Xenopus</taxon>
        <taxon>Xenopus</taxon>
    </lineage>
</organism>
<feature type="compositionally biased region" description="Polar residues" evidence="1">
    <location>
        <begin position="261"/>
        <end position="274"/>
    </location>
</feature>
<feature type="compositionally biased region" description="Polar residues" evidence="1">
    <location>
        <begin position="1"/>
        <end position="12"/>
    </location>
</feature>
<feature type="compositionally biased region" description="Low complexity" evidence="1">
    <location>
        <begin position="54"/>
        <end position="74"/>
    </location>
</feature>
<protein>
    <submittedName>
        <fullName evidence="2">Uncharacterized protein</fullName>
    </submittedName>
</protein>
<feature type="region of interest" description="Disordered" evidence="1">
    <location>
        <begin position="1"/>
        <end position="110"/>
    </location>
</feature>
<proteinExistence type="predicted"/>
<feature type="compositionally biased region" description="Pro residues" evidence="1">
    <location>
        <begin position="225"/>
        <end position="237"/>
    </location>
</feature>
<evidence type="ECO:0000313" key="2">
    <source>
        <dbReference type="EMBL" id="OCT86519.1"/>
    </source>
</evidence>
<feature type="compositionally biased region" description="Basic residues" evidence="1">
    <location>
        <begin position="16"/>
        <end position="28"/>
    </location>
</feature>
<reference evidence="3" key="1">
    <citation type="journal article" date="2016" name="Nature">
        <title>Genome evolution in the allotetraploid frog Xenopus laevis.</title>
        <authorList>
            <person name="Session A.M."/>
            <person name="Uno Y."/>
            <person name="Kwon T."/>
            <person name="Chapman J.A."/>
            <person name="Toyoda A."/>
            <person name="Takahashi S."/>
            <person name="Fukui A."/>
            <person name="Hikosaka A."/>
            <person name="Suzuki A."/>
            <person name="Kondo M."/>
            <person name="van Heeringen S.J."/>
            <person name="Quigley I."/>
            <person name="Heinz S."/>
            <person name="Ogino H."/>
            <person name="Ochi H."/>
            <person name="Hellsten U."/>
            <person name="Lyons J.B."/>
            <person name="Simakov O."/>
            <person name="Putnam N."/>
            <person name="Stites J."/>
            <person name="Kuroki Y."/>
            <person name="Tanaka T."/>
            <person name="Michiue T."/>
            <person name="Watanabe M."/>
            <person name="Bogdanovic O."/>
            <person name="Lister R."/>
            <person name="Georgiou G."/>
            <person name="Paranjpe S.S."/>
            <person name="van Kruijsbergen I."/>
            <person name="Shu S."/>
            <person name="Carlson J."/>
            <person name="Kinoshita T."/>
            <person name="Ohta Y."/>
            <person name="Mawaribuchi S."/>
            <person name="Jenkins J."/>
            <person name="Grimwood J."/>
            <person name="Schmutz J."/>
            <person name="Mitros T."/>
            <person name="Mozaffari S.V."/>
            <person name="Suzuki Y."/>
            <person name="Haramoto Y."/>
            <person name="Yamamoto T.S."/>
            <person name="Takagi C."/>
            <person name="Heald R."/>
            <person name="Miller K."/>
            <person name="Haudenschild C."/>
            <person name="Kitzman J."/>
            <person name="Nakayama T."/>
            <person name="Izutsu Y."/>
            <person name="Robert J."/>
            <person name="Fortriede J."/>
            <person name="Burns K."/>
            <person name="Lotay V."/>
            <person name="Karimi K."/>
            <person name="Yasuoka Y."/>
            <person name="Dichmann D.S."/>
            <person name="Flajnik M.F."/>
            <person name="Houston D.W."/>
            <person name="Shendure J."/>
            <person name="DuPasquier L."/>
            <person name="Vize P.D."/>
            <person name="Zorn A.M."/>
            <person name="Ito M."/>
            <person name="Marcotte E.M."/>
            <person name="Wallingford J.B."/>
            <person name="Ito Y."/>
            <person name="Asashima M."/>
            <person name="Ueno N."/>
            <person name="Matsuda Y."/>
            <person name="Veenstra G.J."/>
            <person name="Fujiyama A."/>
            <person name="Harland R.M."/>
            <person name="Taira M."/>
            <person name="Rokhsar D.S."/>
        </authorList>
    </citation>
    <scope>NUCLEOTIDE SEQUENCE [LARGE SCALE GENOMIC DNA]</scope>
    <source>
        <strain evidence="3">J</strain>
    </source>
</reference>
<dbReference type="GO" id="GO:0005634">
    <property type="term" value="C:nucleus"/>
    <property type="evidence" value="ECO:0007669"/>
    <property type="project" value="TreeGrafter"/>
</dbReference>
<dbReference type="AlphaFoldDB" id="A0A974D6R4"/>
<feature type="region of interest" description="Disordered" evidence="1">
    <location>
        <begin position="211"/>
        <end position="274"/>
    </location>
</feature>
<evidence type="ECO:0000313" key="3">
    <source>
        <dbReference type="Proteomes" id="UP000694892"/>
    </source>
</evidence>
<feature type="compositionally biased region" description="Basic residues" evidence="1">
    <location>
        <begin position="241"/>
        <end position="251"/>
    </location>
</feature>
<dbReference type="PANTHER" id="PTHR23098:SF23">
    <property type="entry name" value="MYB-RELATED TRANSCRIPTION FACTOR, PARTNER OF PROFILIN-LIKE ISOFORM X2-RELATED"/>
    <property type="match status" value="1"/>
</dbReference>